<keyword evidence="1" id="KW-0732">Signal</keyword>
<sequence>MEKNQNHGFVEKIKNAGKDAVLSIKTKASDLLMNNSISLKKVAVGVAVLTVFSASAGVYKSVQGYRVFFNGEEIGMVRQTGDFMAGLDLVRNNLSEQYDANIILPSDVRFERAIVSKDRLLESPDASATAIEKTNLTMTVEGAVIVIEEEEVAALKSYEEAEEVLDSVIASYAQLGENEVIVSEPIIAQDYEIVQRVVPYVNLRTKEDAVKYIMQGTDEIIEYEVKPGDTSWDIAVNRGINVNELVAANSDKDITSLRPGDVLKLTEVKPYLDVEVVKEMVYSEKIPFETTYQTDASIYVGKSEEVSPGVNGVKEITALVTYRNGVQVAKEITNEEKIKDSVNRVVARGTKPLPPAQGTGRFRMPTSGRVTAINKAGSHAGSRAVDIANSVGTSIYASDSGRVTRASWYSGYGYAIIIDHGNGYSTLYGHLSSMNVSVGQNVTAGQRIAGMGSTGNSSGSHLHFEIRRYGARQVITRYFSYLRVGGRVSP</sequence>
<gene>
    <name evidence="4" type="ORF">J0B03_02035</name>
</gene>
<dbReference type="Pfam" id="PF07501">
    <property type="entry name" value="G5"/>
    <property type="match status" value="1"/>
</dbReference>
<evidence type="ECO:0000313" key="5">
    <source>
        <dbReference type="Proteomes" id="UP000663499"/>
    </source>
</evidence>
<dbReference type="Proteomes" id="UP000663499">
    <property type="component" value="Chromosome"/>
</dbReference>
<evidence type="ECO:0000313" key="4">
    <source>
        <dbReference type="EMBL" id="QSX08887.1"/>
    </source>
</evidence>
<dbReference type="SMART" id="SM01208">
    <property type="entry name" value="G5"/>
    <property type="match status" value="1"/>
</dbReference>
<dbReference type="Gene3D" id="3.10.350.10">
    <property type="entry name" value="LysM domain"/>
    <property type="match status" value="1"/>
</dbReference>
<dbReference type="RefSeq" id="WP_207300228.1">
    <property type="nucleotide sequence ID" value="NZ_CP071444.1"/>
</dbReference>
<feature type="domain" description="G5" evidence="2">
    <location>
        <begin position="272"/>
        <end position="352"/>
    </location>
</feature>
<dbReference type="CDD" id="cd12797">
    <property type="entry name" value="M23_peptidase"/>
    <property type="match status" value="1"/>
</dbReference>
<dbReference type="InterPro" id="IPR050570">
    <property type="entry name" value="Cell_wall_metabolism_enzyme"/>
</dbReference>
<keyword evidence="5" id="KW-1185">Reference proteome</keyword>
<dbReference type="PANTHER" id="PTHR21666">
    <property type="entry name" value="PEPTIDASE-RELATED"/>
    <property type="match status" value="1"/>
</dbReference>
<accession>A0A975AHX2</accession>
<dbReference type="KEGG" id="alka:J0B03_02035"/>
<dbReference type="EMBL" id="CP071444">
    <property type="protein sequence ID" value="QSX08887.1"/>
    <property type="molecule type" value="Genomic_DNA"/>
</dbReference>
<dbReference type="SUPFAM" id="SSF51261">
    <property type="entry name" value="Duplicated hybrid motif"/>
    <property type="match status" value="1"/>
</dbReference>
<dbReference type="SMART" id="SM00257">
    <property type="entry name" value="LysM"/>
    <property type="match status" value="1"/>
</dbReference>
<organism evidence="4 5">
    <name type="scientific">Alkalibacter rhizosphaerae</name>
    <dbReference type="NCBI Taxonomy" id="2815577"/>
    <lineage>
        <taxon>Bacteria</taxon>
        <taxon>Bacillati</taxon>
        <taxon>Bacillota</taxon>
        <taxon>Clostridia</taxon>
        <taxon>Eubacteriales</taxon>
        <taxon>Eubacteriaceae</taxon>
        <taxon>Alkalibacter</taxon>
    </lineage>
</organism>
<dbReference type="InterPro" id="IPR016047">
    <property type="entry name" value="M23ase_b-sheet_dom"/>
</dbReference>
<proteinExistence type="predicted"/>
<evidence type="ECO:0000259" key="2">
    <source>
        <dbReference type="PROSITE" id="PS51109"/>
    </source>
</evidence>
<dbReference type="Gene3D" id="2.70.70.10">
    <property type="entry name" value="Glucose Permease (Domain IIA)"/>
    <property type="match status" value="1"/>
</dbReference>
<dbReference type="PROSITE" id="PS51109">
    <property type="entry name" value="G5"/>
    <property type="match status" value="1"/>
</dbReference>
<dbReference type="Pfam" id="PF01551">
    <property type="entry name" value="Peptidase_M23"/>
    <property type="match status" value="1"/>
</dbReference>
<dbReference type="InterPro" id="IPR011098">
    <property type="entry name" value="G5_dom"/>
</dbReference>
<dbReference type="InterPro" id="IPR036779">
    <property type="entry name" value="LysM_dom_sf"/>
</dbReference>
<dbReference type="InterPro" id="IPR018392">
    <property type="entry name" value="LysM"/>
</dbReference>
<evidence type="ECO:0000256" key="1">
    <source>
        <dbReference type="ARBA" id="ARBA00022729"/>
    </source>
</evidence>
<dbReference type="InterPro" id="IPR011055">
    <property type="entry name" value="Dup_hybrid_motif"/>
</dbReference>
<dbReference type="Pfam" id="PF01476">
    <property type="entry name" value="LysM"/>
    <property type="match status" value="1"/>
</dbReference>
<dbReference type="AlphaFoldDB" id="A0A975AHX2"/>
<name>A0A975AHX2_9FIRM</name>
<dbReference type="Gene3D" id="2.20.230.10">
    <property type="entry name" value="Resuscitation-promoting factor rpfb"/>
    <property type="match status" value="1"/>
</dbReference>
<dbReference type="CDD" id="cd00118">
    <property type="entry name" value="LysM"/>
    <property type="match status" value="1"/>
</dbReference>
<protein>
    <submittedName>
        <fullName evidence="4">M23 family metallopeptidase</fullName>
    </submittedName>
</protein>
<reference evidence="4" key="1">
    <citation type="submission" date="2021-03" db="EMBL/GenBank/DDBJ databases">
        <title>Alkalibacter marinus sp. nov., isolated from tidal flat sediment.</title>
        <authorList>
            <person name="Namirimu T."/>
            <person name="Yang J.-A."/>
            <person name="Yang S.-H."/>
            <person name="Kim Y.-J."/>
            <person name="Kwon K.K."/>
        </authorList>
    </citation>
    <scope>NUCLEOTIDE SEQUENCE</scope>
    <source>
        <strain evidence="4">ES005</strain>
    </source>
</reference>
<evidence type="ECO:0000259" key="3">
    <source>
        <dbReference type="PROSITE" id="PS51782"/>
    </source>
</evidence>
<dbReference type="SUPFAM" id="SSF54106">
    <property type="entry name" value="LysM domain"/>
    <property type="match status" value="1"/>
</dbReference>
<dbReference type="GO" id="GO:0004222">
    <property type="term" value="F:metalloendopeptidase activity"/>
    <property type="evidence" value="ECO:0007669"/>
    <property type="project" value="TreeGrafter"/>
</dbReference>
<dbReference type="PANTHER" id="PTHR21666:SF270">
    <property type="entry name" value="MUREIN HYDROLASE ACTIVATOR ENVC"/>
    <property type="match status" value="1"/>
</dbReference>
<dbReference type="PROSITE" id="PS51782">
    <property type="entry name" value="LYSM"/>
    <property type="match status" value="1"/>
</dbReference>
<feature type="domain" description="LysM" evidence="3">
    <location>
        <begin position="221"/>
        <end position="265"/>
    </location>
</feature>